<keyword evidence="2" id="KW-0472">Membrane</keyword>
<protein>
    <recommendedName>
        <fullName evidence="3">Sulfatase N-terminal domain-containing protein</fullName>
    </recommendedName>
</protein>
<feature type="region of interest" description="Disordered" evidence="1">
    <location>
        <begin position="1"/>
        <end position="51"/>
    </location>
</feature>
<evidence type="ECO:0000256" key="1">
    <source>
        <dbReference type="SAM" id="MobiDB-lite"/>
    </source>
</evidence>
<dbReference type="AlphaFoldDB" id="A0A8K0J796"/>
<dbReference type="InterPro" id="IPR000917">
    <property type="entry name" value="Sulfatase_N"/>
</dbReference>
<name>A0A8K0J796_9HYPO</name>
<dbReference type="PANTHER" id="PTHR43751">
    <property type="entry name" value="SULFATASE"/>
    <property type="match status" value="1"/>
</dbReference>
<keyword evidence="2" id="KW-1133">Transmembrane helix</keyword>
<feature type="domain" description="Sulfatase N-terminal" evidence="3">
    <location>
        <begin position="316"/>
        <end position="596"/>
    </location>
</feature>
<evidence type="ECO:0000313" key="5">
    <source>
        <dbReference type="Proteomes" id="UP000811619"/>
    </source>
</evidence>
<evidence type="ECO:0000313" key="4">
    <source>
        <dbReference type="EMBL" id="KAG5917732.1"/>
    </source>
</evidence>
<keyword evidence="2" id="KW-0812">Transmembrane</keyword>
<feature type="compositionally biased region" description="Acidic residues" evidence="1">
    <location>
        <begin position="19"/>
        <end position="34"/>
    </location>
</feature>
<comment type="caution">
    <text evidence="4">The sequence shown here is derived from an EMBL/GenBank/DDBJ whole genome shotgun (WGS) entry which is preliminary data.</text>
</comment>
<dbReference type="InterPro" id="IPR052701">
    <property type="entry name" value="GAG_Ulvan_Degrading_Sulfatases"/>
</dbReference>
<feature type="transmembrane region" description="Helical" evidence="2">
    <location>
        <begin position="62"/>
        <end position="82"/>
    </location>
</feature>
<keyword evidence="5" id="KW-1185">Reference proteome</keyword>
<dbReference type="Gene3D" id="3.40.720.10">
    <property type="entry name" value="Alkaline Phosphatase, subunit A"/>
    <property type="match status" value="1"/>
</dbReference>
<dbReference type="Proteomes" id="UP000811619">
    <property type="component" value="Unassembled WGS sequence"/>
</dbReference>
<dbReference type="OrthoDB" id="96314at2759"/>
<evidence type="ECO:0000259" key="3">
    <source>
        <dbReference type="Pfam" id="PF00884"/>
    </source>
</evidence>
<reference evidence="4" key="1">
    <citation type="journal article" date="2020" name="bioRxiv">
        <title>Whole genome comparisons of ergot fungi reveals the divergence and evolution of species within the genus Claviceps are the result of varying mechanisms driving genome evolution and host range expansion.</title>
        <authorList>
            <person name="Wyka S.A."/>
            <person name="Mondo S.J."/>
            <person name="Liu M."/>
            <person name="Dettman J."/>
            <person name="Nalam V."/>
            <person name="Broders K.D."/>
        </authorList>
    </citation>
    <scope>NUCLEOTIDE SEQUENCE</scope>
    <source>
        <strain evidence="4">CCC 489</strain>
    </source>
</reference>
<dbReference type="SUPFAM" id="SSF53649">
    <property type="entry name" value="Alkaline phosphatase-like"/>
    <property type="match status" value="1"/>
</dbReference>
<dbReference type="Pfam" id="PF00884">
    <property type="entry name" value="Sulfatase"/>
    <property type="match status" value="1"/>
</dbReference>
<dbReference type="InterPro" id="IPR017850">
    <property type="entry name" value="Alkaline_phosphatase_core_sf"/>
</dbReference>
<organism evidence="4 5">
    <name type="scientific">Claviceps africana</name>
    <dbReference type="NCBI Taxonomy" id="83212"/>
    <lineage>
        <taxon>Eukaryota</taxon>
        <taxon>Fungi</taxon>
        <taxon>Dikarya</taxon>
        <taxon>Ascomycota</taxon>
        <taxon>Pezizomycotina</taxon>
        <taxon>Sordariomycetes</taxon>
        <taxon>Hypocreomycetidae</taxon>
        <taxon>Hypocreales</taxon>
        <taxon>Clavicipitaceae</taxon>
        <taxon>Claviceps</taxon>
    </lineage>
</organism>
<evidence type="ECO:0000256" key="2">
    <source>
        <dbReference type="SAM" id="Phobius"/>
    </source>
</evidence>
<dbReference type="EMBL" id="SRPY01000790">
    <property type="protein sequence ID" value="KAG5917732.1"/>
    <property type="molecule type" value="Genomic_DNA"/>
</dbReference>
<feature type="compositionally biased region" description="Polar residues" evidence="1">
    <location>
        <begin position="1"/>
        <end position="12"/>
    </location>
</feature>
<accession>A0A8K0J796</accession>
<sequence>MSNKAETESSVLPTHEYDSDSDSDFSLDSDSDDASYERFNGRTPHHRGTKNSGDRLMHCHCFMAVSFAALLLLGLFWIFTLFKPDRPYNRMLTTLPLPLFAAFLSNPVACLSSSWPLPELTSKTRWESPQGNYKGWAPGTANDITQGYRERVPEWLPSELPNGFTRWGRDAKSDDDALLENTTDSHDHGCRNLLVLDSYYNPANDPLKITNLGNPFLAPLQQVLEEPSVKIRHIVLVLMESMREEVFPLQQGSFFHDLMMKSHDELDHDDINELLSYLSPNAERITGLKGNWTRQNGTSFGSRYSEWDDKTREGFGGININGAITTSSVSTKSLATVHCGTWPLPVDMFEESETESYQPCLPQILELFNRLKENTSSDDSDDSDDFHEQQWYPAFFQAVTDGFDRQDKFDEKIGFKYIVNKKRIKEDALDDPNLEEINYFGFPETALKSYMTDYVTTAKENNQRMFMSHFTSTTHHPWTIPKWFDSSEYMGTADGMMQKHHDLNSYLNTVRFTDAWIGQIMQILDDQGVSNETLVVFVGDHGQAFKEDFSKTGTYENPHISNYRVPITFRHPLLPRVQHRVDTTSLSILPTILDLLVSTDSLNSRDAAAAADIVQDYEGQSLIRLYKPTHKGRRAWNFSLVNPGGRVLVITSSDTQWRLVLPLNNKSEYFFSDLGSDPMESERIEAWSMRSLVSKVRKKHGEEAVVWLREAEKVGLWWAAERKRLWNYNPS</sequence>
<gene>
    <name evidence="4" type="ORF">E4U42_007142</name>
</gene>
<proteinExistence type="predicted"/>
<dbReference type="PANTHER" id="PTHR43751:SF3">
    <property type="entry name" value="SULFATASE N-TERMINAL DOMAIN-CONTAINING PROTEIN"/>
    <property type="match status" value="1"/>
</dbReference>